<evidence type="ECO:0000256" key="1">
    <source>
        <dbReference type="ARBA" id="ARBA00023015"/>
    </source>
</evidence>
<accession>A0A938YDP9</accession>
<dbReference type="Pfam" id="PF00392">
    <property type="entry name" value="GntR"/>
    <property type="match status" value="1"/>
</dbReference>
<evidence type="ECO:0000313" key="5">
    <source>
        <dbReference type="EMBL" id="MBM9465858.1"/>
    </source>
</evidence>
<organism evidence="5 6">
    <name type="scientific">Nakamurella leprariae</name>
    <dbReference type="NCBI Taxonomy" id="2803911"/>
    <lineage>
        <taxon>Bacteria</taxon>
        <taxon>Bacillati</taxon>
        <taxon>Actinomycetota</taxon>
        <taxon>Actinomycetes</taxon>
        <taxon>Nakamurellales</taxon>
        <taxon>Nakamurellaceae</taxon>
        <taxon>Nakamurella</taxon>
    </lineage>
</organism>
<dbReference type="Gene3D" id="1.20.120.530">
    <property type="entry name" value="GntR ligand-binding domain-like"/>
    <property type="match status" value="1"/>
</dbReference>
<dbReference type="GO" id="GO:0003700">
    <property type="term" value="F:DNA-binding transcription factor activity"/>
    <property type="evidence" value="ECO:0007669"/>
    <property type="project" value="InterPro"/>
</dbReference>
<keyword evidence="6" id="KW-1185">Reference proteome</keyword>
<dbReference type="CDD" id="cd07377">
    <property type="entry name" value="WHTH_GntR"/>
    <property type="match status" value="1"/>
</dbReference>
<evidence type="ECO:0000256" key="2">
    <source>
        <dbReference type="ARBA" id="ARBA00023125"/>
    </source>
</evidence>
<dbReference type="RefSeq" id="WP_205258800.1">
    <property type="nucleotide sequence ID" value="NZ_JAERWK010000001.1"/>
</dbReference>
<dbReference type="Pfam" id="PF07729">
    <property type="entry name" value="FCD"/>
    <property type="match status" value="1"/>
</dbReference>
<dbReference type="SUPFAM" id="SSF46785">
    <property type="entry name" value="Winged helix' DNA-binding domain"/>
    <property type="match status" value="1"/>
</dbReference>
<dbReference type="PRINTS" id="PR00035">
    <property type="entry name" value="HTHGNTR"/>
</dbReference>
<dbReference type="SUPFAM" id="SSF48008">
    <property type="entry name" value="GntR ligand-binding domain-like"/>
    <property type="match status" value="1"/>
</dbReference>
<protein>
    <submittedName>
        <fullName evidence="5">FadR family transcriptional regulator</fullName>
    </submittedName>
</protein>
<gene>
    <name evidence="5" type="ORF">JL106_01020</name>
</gene>
<dbReference type="Gene3D" id="1.10.10.10">
    <property type="entry name" value="Winged helix-like DNA-binding domain superfamily/Winged helix DNA-binding domain"/>
    <property type="match status" value="1"/>
</dbReference>
<reference evidence="5" key="1">
    <citation type="submission" date="2021-01" db="EMBL/GenBank/DDBJ databases">
        <title>YIM 132084 draft genome.</title>
        <authorList>
            <person name="An D."/>
        </authorList>
    </citation>
    <scope>NUCLEOTIDE SEQUENCE</scope>
    <source>
        <strain evidence="5">YIM 132084</strain>
    </source>
</reference>
<feature type="domain" description="HTH gntR-type" evidence="4">
    <location>
        <begin position="10"/>
        <end position="78"/>
    </location>
</feature>
<keyword evidence="2" id="KW-0238">DNA-binding</keyword>
<dbReference type="PANTHER" id="PTHR43537:SF5">
    <property type="entry name" value="UXU OPERON TRANSCRIPTIONAL REGULATOR"/>
    <property type="match status" value="1"/>
</dbReference>
<comment type="caution">
    <text evidence="5">The sequence shown here is derived from an EMBL/GenBank/DDBJ whole genome shotgun (WGS) entry which is preliminary data.</text>
</comment>
<dbReference type="SMART" id="SM00345">
    <property type="entry name" value="HTH_GNTR"/>
    <property type="match status" value="1"/>
</dbReference>
<keyword evidence="3" id="KW-0804">Transcription</keyword>
<evidence type="ECO:0000259" key="4">
    <source>
        <dbReference type="PROSITE" id="PS50949"/>
    </source>
</evidence>
<dbReference type="InterPro" id="IPR036390">
    <property type="entry name" value="WH_DNA-bd_sf"/>
</dbReference>
<dbReference type="SMART" id="SM00895">
    <property type="entry name" value="FCD"/>
    <property type="match status" value="1"/>
</dbReference>
<dbReference type="AlphaFoldDB" id="A0A938YDP9"/>
<evidence type="ECO:0000313" key="6">
    <source>
        <dbReference type="Proteomes" id="UP000663792"/>
    </source>
</evidence>
<dbReference type="GO" id="GO:0003677">
    <property type="term" value="F:DNA binding"/>
    <property type="evidence" value="ECO:0007669"/>
    <property type="project" value="UniProtKB-KW"/>
</dbReference>
<keyword evidence="1" id="KW-0805">Transcription regulation</keyword>
<name>A0A938YDP9_9ACTN</name>
<dbReference type="InterPro" id="IPR011711">
    <property type="entry name" value="GntR_C"/>
</dbReference>
<dbReference type="InterPro" id="IPR000524">
    <property type="entry name" value="Tscrpt_reg_HTH_GntR"/>
</dbReference>
<sequence>MDRSDQSAPQRRFAEVAQSILAGIADGRFLRGSKLPADRDLATMLGVSRSTAREALLVLELIGAIDIRHGDGVYVSTKPMAIDEHDVILNGEPRDLIESRGLLEPVTTRLTAERISAEQLVELRELIDRAEAAVHESNALQFREFGFAFHSRLAACCGNQLLGEVVAQLVDVERHPLWTLINDHALRTPEMRLEQIQQHRTVLDAIEAGDGPRAEQAMRAHLVELERTVFAKERPSTRNLPLQ</sequence>
<dbReference type="Proteomes" id="UP000663792">
    <property type="component" value="Unassembled WGS sequence"/>
</dbReference>
<dbReference type="EMBL" id="JAERWK010000001">
    <property type="protein sequence ID" value="MBM9465858.1"/>
    <property type="molecule type" value="Genomic_DNA"/>
</dbReference>
<dbReference type="PROSITE" id="PS50949">
    <property type="entry name" value="HTH_GNTR"/>
    <property type="match status" value="1"/>
</dbReference>
<proteinExistence type="predicted"/>
<dbReference type="InterPro" id="IPR036388">
    <property type="entry name" value="WH-like_DNA-bd_sf"/>
</dbReference>
<dbReference type="PANTHER" id="PTHR43537">
    <property type="entry name" value="TRANSCRIPTIONAL REGULATOR, GNTR FAMILY"/>
    <property type="match status" value="1"/>
</dbReference>
<evidence type="ECO:0000256" key="3">
    <source>
        <dbReference type="ARBA" id="ARBA00023163"/>
    </source>
</evidence>
<dbReference type="InterPro" id="IPR008920">
    <property type="entry name" value="TF_FadR/GntR_C"/>
</dbReference>